<keyword evidence="1" id="KW-1133">Transmembrane helix</keyword>
<dbReference type="AlphaFoldDB" id="A0A9W9T5V3"/>
<organism evidence="2 3">
    <name type="scientific">Penicillium cf. viridicatum</name>
    <dbReference type="NCBI Taxonomy" id="2972119"/>
    <lineage>
        <taxon>Eukaryota</taxon>
        <taxon>Fungi</taxon>
        <taxon>Dikarya</taxon>
        <taxon>Ascomycota</taxon>
        <taxon>Pezizomycotina</taxon>
        <taxon>Eurotiomycetes</taxon>
        <taxon>Eurotiomycetidae</taxon>
        <taxon>Eurotiales</taxon>
        <taxon>Aspergillaceae</taxon>
        <taxon>Penicillium</taxon>
    </lineage>
</organism>
<evidence type="ECO:0000256" key="1">
    <source>
        <dbReference type="SAM" id="Phobius"/>
    </source>
</evidence>
<keyword evidence="1" id="KW-0812">Transmembrane</keyword>
<dbReference type="EMBL" id="JAPQKQ010000002">
    <property type="protein sequence ID" value="KAJ5209690.1"/>
    <property type="molecule type" value="Genomic_DNA"/>
</dbReference>
<feature type="transmembrane region" description="Helical" evidence="1">
    <location>
        <begin position="12"/>
        <end position="32"/>
    </location>
</feature>
<keyword evidence="1" id="KW-0472">Membrane</keyword>
<comment type="caution">
    <text evidence="2">The sequence shown here is derived from an EMBL/GenBank/DDBJ whole genome shotgun (WGS) entry which is preliminary data.</text>
</comment>
<protein>
    <submittedName>
        <fullName evidence="2">Uncharacterized protein</fullName>
    </submittedName>
</protein>
<dbReference type="Proteomes" id="UP001150942">
    <property type="component" value="Unassembled WGS sequence"/>
</dbReference>
<dbReference type="OrthoDB" id="10521636at2759"/>
<name>A0A9W9T5V3_9EURO</name>
<sequence>MTAGTRHHPRSLNLFLVFLSVNMGVFFPSSSFGVNWRIGVFSTTFILSFDFPLLISSQLYWADDEMT</sequence>
<gene>
    <name evidence="2" type="ORF">N7449_004069</name>
</gene>
<proteinExistence type="predicted"/>
<reference evidence="2" key="2">
    <citation type="journal article" date="2023" name="IMA Fungus">
        <title>Comparative genomic study of the Penicillium genus elucidates a diverse pangenome and 15 lateral gene transfer events.</title>
        <authorList>
            <person name="Petersen C."/>
            <person name="Sorensen T."/>
            <person name="Nielsen M.R."/>
            <person name="Sondergaard T.E."/>
            <person name="Sorensen J.L."/>
            <person name="Fitzpatrick D.A."/>
            <person name="Frisvad J.C."/>
            <person name="Nielsen K.L."/>
        </authorList>
    </citation>
    <scope>NUCLEOTIDE SEQUENCE</scope>
    <source>
        <strain evidence="2">IBT 20477</strain>
    </source>
</reference>
<feature type="transmembrane region" description="Helical" evidence="1">
    <location>
        <begin position="38"/>
        <end position="61"/>
    </location>
</feature>
<accession>A0A9W9T5V3</accession>
<evidence type="ECO:0000313" key="3">
    <source>
        <dbReference type="Proteomes" id="UP001150942"/>
    </source>
</evidence>
<reference evidence="2" key="1">
    <citation type="submission" date="2022-11" db="EMBL/GenBank/DDBJ databases">
        <authorList>
            <person name="Petersen C."/>
        </authorList>
    </citation>
    <scope>NUCLEOTIDE SEQUENCE</scope>
    <source>
        <strain evidence="2">IBT 20477</strain>
    </source>
</reference>
<evidence type="ECO:0000313" key="2">
    <source>
        <dbReference type="EMBL" id="KAJ5209690.1"/>
    </source>
</evidence>
<keyword evidence="3" id="KW-1185">Reference proteome</keyword>